<dbReference type="GO" id="GO:0016787">
    <property type="term" value="F:hydrolase activity"/>
    <property type="evidence" value="ECO:0007669"/>
    <property type="project" value="InterPro"/>
</dbReference>
<protein>
    <submittedName>
        <fullName evidence="2">Metallophosphoesterase</fullName>
    </submittedName>
</protein>
<accession>A0A926EAL4</accession>
<organism evidence="2 3">
    <name type="scientific">Zongyangia hominis</name>
    <dbReference type="NCBI Taxonomy" id="2763677"/>
    <lineage>
        <taxon>Bacteria</taxon>
        <taxon>Bacillati</taxon>
        <taxon>Bacillota</taxon>
        <taxon>Clostridia</taxon>
        <taxon>Eubacteriales</taxon>
        <taxon>Oscillospiraceae</taxon>
        <taxon>Zongyangia</taxon>
    </lineage>
</organism>
<gene>
    <name evidence="2" type="ORF">H8709_09165</name>
</gene>
<comment type="caution">
    <text evidence="2">The sequence shown here is derived from an EMBL/GenBank/DDBJ whole genome shotgun (WGS) entry which is preliminary data.</text>
</comment>
<sequence length="221" mass="25857">MIYVTGDLHGDLERLKSKSFKKLKKGDTLIVCGDFGFVWDGGKKEQKVLKWIGKRRYQVLFVDGTHENFDRLFDYEKYEFGGAEARHISGKLSYLQRGCVYEIEGKKIFTFGGGESENIETREKNKLWWPQEMPEEEEFARGRENLRACGNEVDYIITHETTATVRTFLDMDCHDINNLHDYLDEIAKTTKFKGWYFGNYHMDKMISPLYTAVFKEVVALK</sequence>
<dbReference type="Pfam" id="PF00149">
    <property type="entry name" value="Metallophos"/>
    <property type="match status" value="1"/>
</dbReference>
<evidence type="ECO:0000313" key="2">
    <source>
        <dbReference type="EMBL" id="MBC8570995.1"/>
    </source>
</evidence>
<proteinExistence type="predicted"/>
<dbReference type="Proteomes" id="UP000660861">
    <property type="component" value="Unassembled WGS sequence"/>
</dbReference>
<keyword evidence="3" id="KW-1185">Reference proteome</keyword>
<reference evidence="2" key="1">
    <citation type="submission" date="2020-08" db="EMBL/GenBank/DDBJ databases">
        <title>Genome public.</title>
        <authorList>
            <person name="Liu C."/>
            <person name="Sun Q."/>
        </authorList>
    </citation>
    <scope>NUCLEOTIDE SEQUENCE</scope>
    <source>
        <strain evidence="2">NSJ-54</strain>
    </source>
</reference>
<dbReference type="AlphaFoldDB" id="A0A926EAL4"/>
<evidence type="ECO:0000313" key="3">
    <source>
        <dbReference type="Proteomes" id="UP000660861"/>
    </source>
</evidence>
<name>A0A926EAL4_9FIRM</name>
<dbReference type="Gene3D" id="3.60.21.10">
    <property type="match status" value="1"/>
</dbReference>
<dbReference type="SUPFAM" id="SSF56300">
    <property type="entry name" value="Metallo-dependent phosphatases"/>
    <property type="match status" value="1"/>
</dbReference>
<dbReference type="InterPro" id="IPR004843">
    <property type="entry name" value="Calcineurin-like_PHP"/>
</dbReference>
<dbReference type="InterPro" id="IPR029052">
    <property type="entry name" value="Metallo-depent_PP-like"/>
</dbReference>
<dbReference type="EMBL" id="JACRTC010000006">
    <property type="protein sequence ID" value="MBC8570995.1"/>
    <property type="molecule type" value="Genomic_DNA"/>
</dbReference>
<evidence type="ECO:0000259" key="1">
    <source>
        <dbReference type="Pfam" id="PF00149"/>
    </source>
</evidence>
<feature type="domain" description="Calcineurin-like phosphoesterase" evidence="1">
    <location>
        <begin position="2"/>
        <end position="157"/>
    </location>
</feature>